<name>A0A4P9WS66_9FUNG</name>
<keyword evidence="2" id="KW-1185">Reference proteome</keyword>
<sequence>MATDVQPTPRTVYATNNWKGHINLDTLGCSYFFLLEDEDATQLDVKFLMKKSQAAPAVEDYIQKANTLTEPKSTIISYVDASEFTGGEIPKTYSRMVIQQNIQSVIEMAHTLLRRGLAICFQAESASTATLGYGTKTPEELWLGKQPSVKHIGVFGCNTFTLIPSEKDQEEAGTSAPTSLQWEGAVEPQIGSMLQKVIFPLATLPEGKKALGSKEVYRTNTGPKWQVTGHKAWMYPPCLVKENYEAHQIDVHKAYVNTDLCEENYMELSVHAIKVLGPFAWGTMAKSMAVYGLCKGGKALTICLSYFHVNNIKFEHKPGSDSLCDFYKVTFVHDDDVVINTDSMKNVNANKEALSV</sequence>
<dbReference type="AlphaFoldDB" id="A0A4P9WS66"/>
<evidence type="ECO:0008006" key="3">
    <source>
        <dbReference type="Google" id="ProtNLM"/>
    </source>
</evidence>
<evidence type="ECO:0000313" key="2">
    <source>
        <dbReference type="Proteomes" id="UP000269721"/>
    </source>
</evidence>
<proteinExistence type="predicted"/>
<dbReference type="OrthoDB" id="3344688at2759"/>
<dbReference type="Proteomes" id="UP000269721">
    <property type="component" value="Unassembled WGS sequence"/>
</dbReference>
<protein>
    <recommendedName>
        <fullName evidence="3">Reverse transcriptase Ty1/copia-type domain-containing protein</fullName>
    </recommendedName>
</protein>
<gene>
    <name evidence="1" type="ORF">BDK51DRAFT_42457</name>
</gene>
<dbReference type="EMBL" id="KZ993995">
    <property type="protein sequence ID" value="RKO94140.1"/>
    <property type="molecule type" value="Genomic_DNA"/>
</dbReference>
<reference evidence="2" key="1">
    <citation type="journal article" date="2018" name="Nat. Microbiol.">
        <title>Leveraging single-cell genomics to expand the fungal tree of life.</title>
        <authorList>
            <person name="Ahrendt S.R."/>
            <person name="Quandt C.A."/>
            <person name="Ciobanu D."/>
            <person name="Clum A."/>
            <person name="Salamov A."/>
            <person name="Andreopoulos B."/>
            <person name="Cheng J.F."/>
            <person name="Woyke T."/>
            <person name="Pelin A."/>
            <person name="Henrissat B."/>
            <person name="Reynolds N.K."/>
            <person name="Benny G.L."/>
            <person name="Smith M.E."/>
            <person name="James T.Y."/>
            <person name="Grigoriev I.V."/>
        </authorList>
    </citation>
    <scope>NUCLEOTIDE SEQUENCE [LARGE SCALE GENOMIC DNA]</scope>
</reference>
<evidence type="ECO:0000313" key="1">
    <source>
        <dbReference type="EMBL" id="RKO94140.1"/>
    </source>
</evidence>
<organism evidence="1 2">
    <name type="scientific">Blyttiomyces helicus</name>
    <dbReference type="NCBI Taxonomy" id="388810"/>
    <lineage>
        <taxon>Eukaryota</taxon>
        <taxon>Fungi</taxon>
        <taxon>Fungi incertae sedis</taxon>
        <taxon>Chytridiomycota</taxon>
        <taxon>Chytridiomycota incertae sedis</taxon>
        <taxon>Chytridiomycetes</taxon>
        <taxon>Chytridiomycetes incertae sedis</taxon>
        <taxon>Blyttiomyces</taxon>
    </lineage>
</organism>
<accession>A0A4P9WS66</accession>